<dbReference type="Proteomes" id="UP000654075">
    <property type="component" value="Unassembled WGS sequence"/>
</dbReference>
<dbReference type="GO" id="GO:0005634">
    <property type="term" value="C:nucleus"/>
    <property type="evidence" value="ECO:0007669"/>
    <property type="project" value="TreeGrafter"/>
</dbReference>
<feature type="compositionally biased region" description="Basic and acidic residues" evidence="1">
    <location>
        <begin position="550"/>
        <end position="567"/>
    </location>
</feature>
<dbReference type="OMA" id="NLMASIC"/>
<feature type="compositionally biased region" description="Polar residues" evidence="1">
    <location>
        <begin position="598"/>
        <end position="610"/>
    </location>
</feature>
<comment type="caution">
    <text evidence="2">The sequence shown here is derived from an EMBL/GenBank/DDBJ whole genome shotgun (WGS) entry which is preliminary data.</text>
</comment>
<feature type="compositionally biased region" description="Acidic residues" evidence="1">
    <location>
        <begin position="369"/>
        <end position="378"/>
    </location>
</feature>
<name>A0A813DYP0_POLGL</name>
<feature type="non-terminal residue" evidence="2">
    <location>
        <position position="1"/>
    </location>
</feature>
<feature type="compositionally biased region" description="Acidic residues" evidence="1">
    <location>
        <begin position="432"/>
        <end position="455"/>
    </location>
</feature>
<reference evidence="2" key="1">
    <citation type="submission" date="2021-02" db="EMBL/GenBank/DDBJ databases">
        <authorList>
            <person name="Dougan E. K."/>
            <person name="Rhodes N."/>
            <person name="Thang M."/>
            <person name="Chan C."/>
        </authorList>
    </citation>
    <scope>NUCLEOTIDE SEQUENCE</scope>
</reference>
<organism evidence="2 3">
    <name type="scientific">Polarella glacialis</name>
    <name type="common">Dinoflagellate</name>
    <dbReference type="NCBI Taxonomy" id="89957"/>
    <lineage>
        <taxon>Eukaryota</taxon>
        <taxon>Sar</taxon>
        <taxon>Alveolata</taxon>
        <taxon>Dinophyceae</taxon>
        <taxon>Suessiales</taxon>
        <taxon>Suessiaceae</taxon>
        <taxon>Polarella</taxon>
    </lineage>
</organism>
<keyword evidence="3" id="KW-1185">Reference proteome</keyword>
<sequence length="610" mass="70009">MAEKRKQEILAKTSAANDKKKQALQAAAALASEPNGAVCKIFIPVELHGKGFDLGTALKGVDEANLNYLRRRFTTAKLECKPDPRWHFMVVAEDIETLSGASAELLDLVLHVCEQAAEHLKLSANQLRELTPKVRQLDIQRYFQYGGHQTALPDDSMQKKLSDFAFSESDPPEEEVQKDPLEEAQLSVQDRSRLKLKIKALVDSQFHQSDEQVVGLLYVLLRQYGERFQHLDEKQVPLLFKQLLRKDLSEYCASLRAASAPSEATQRLMKLTGQKFTVQTPQQPPEAQKKPEKEEREEGAKDEQKGVQETRERERPSEDAQTPLKAQEKTEKGEARDDQKEERDEPPAEGQERPNGTEGQREPEQGQPELEEPEQQEPEQEKPEQKEPEQKEPEQEQPEQKEPEQEKQEGPEQEQPEQKEPEQTEPKQKEPEQEEPQQEEPQQEEIEQTEIEQEEPEPKDLEQEEPEQEELQQKDPDQEEPEQEEPEQQEPEQVELEQKEPEQHELVQKELEQEEMEPVQKAVEQKNPEQEEPDQEELLQKLVEEEEQSTESKTEQVEETGQRKSEAAAHGTVSSLLGAYGSPSEEESEEPAVKKQKLSCQGSSSDQPDR</sequence>
<dbReference type="EMBL" id="CAJNNV010005761">
    <property type="protein sequence ID" value="CAE8592588.1"/>
    <property type="molecule type" value="Genomic_DNA"/>
</dbReference>
<evidence type="ECO:0000313" key="2">
    <source>
        <dbReference type="EMBL" id="CAE8592588.1"/>
    </source>
</evidence>
<evidence type="ECO:0000256" key="1">
    <source>
        <dbReference type="SAM" id="MobiDB-lite"/>
    </source>
</evidence>
<feature type="compositionally biased region" description="Basic and acidic residues" evidence="1">
    <location>
        <begin position="496"/>
        <end position="511"/>
    </location>
</feature>
<accession>A0A813DYP0</accession>
<dbReference type="AlphaFoldDB" id="A0A813DYP0"/>
<feature type="region of interest" description="Disordered" evidence="1">
    <location>
        <begin position="275"/>
        <end position="610"/>
    </location>
</feature>
<feature type="compositionally biased region" description="Basic and acidic residues" evidence="1">
    <location>
        <begin position="287"/>
        <end position="318"/>
    </location>
</feature>
<evidence type="ECO:0000313" key="3">
    <source>
        <dbReference type="Proteomes" id="UP000654075"/>
    </source>
</evidence>
<protein>
    <submittedName>
        <fullName evidence="2">Uncharacterized protein</fullName>
    </submittedName>
</protein>
<feature type="compositionally biased region" description="Basic and acidic residues" evidence="1">
    <location>
        <begin position="379"/>
        <end position="431"/>
    </location>
</feature>
<dbReference type="PANTHER" id="PTHR14754:SF34">
    <property type="entry name" value="TRICHOHYALIN"/>
    <property type="match status" value="1"/>
</dbReference>
<proteinExistence type="predicted"/>
<feature type="compositionally biased region" description="Basic and acidic residues" evidence="1">
    <location>
        <begin position="326"/>
        <end position="352"/>
    </location>
</feature>
<dbReference type="PANTHER" id="PTHR14754">
    <property type="entry name" value="TRANSCRIPTION ELONGATION FACTOR A"/>
    <property type="match status" value="1"/>
</dbReference>
<feature type="compositionally biased region" description="Acidic residues" evidence="1">
    <location>
        <begin position="477"/>
        <end position="495"/>
    </location>
</feature>
<gene>
    <name evidence="2" type="ORF">PGLA1383_LOCUS11233</name>
</gene>